<dbReference type="EMBL" id="KV441551">
    <property type="protein sequence ID" value="OAG07232.1"/>
    <property type="molecule type" value="Genomic_DNA"/>
</dbReference>
<organism evidence="2 3">
    <name type="scientific">Paraphaeosphaeria sporulosa</name>
    <dbReference type="NCBI Taxonomy" id="1460663"/>
    <lineage>
        <taxon>Eukaryota</taxon>
        <taxon>Fungi</taxon>
        <taxon>Dikarya</taxon>
        <taxon>Ascomycota</taxon>
        <taxon>Pezizomycotina</taxon>
        <taxon>Dothideomycetes</taxon>
        <taxon>Pleosporomycetidae</taxon>
        <taxon>Pleosporales</taxon>
        <taxon>Massarineae</taxon>
        <taxon>Didymosphaeriaceae</taxon>
        <taxon>Paraphaeosphaeria</taxon>
    </lineage>
</organism>
<proteinExistence type="predicted"/>
<dbReference type="OrthoDB" id="5394791at2759"/>
<dbReference type="PROSITE" id="PS51257">
    <property type="entry name" value="PROKAR_LIPOPROTEIN"/>
    <property type="match status" value="1"/>
</dbReference>
<gene>
    <name evidence="2" type="ORF">CC84DRAFT_644915</name>
</gene>
<dbReference type="GeneID" id="28770483"/>
<name>A0A177CJT0_9PLEO</name>
<protein>
    <submittedName>
        <fullName evidence="2">Uncharacterized protein</fullName>
    </submittedName>
</protein>
<dbReference type="Proteomes" id="UP000077069">
    <property type="component" value="Unassembled WGS sequence"/>
</dbReference>
<reference evidence="2 3" key="1">
    <citation type="submission" date="2016-05" db="EMBL/GenBank/DDBJ databases">
        <title>Comparative analysis of secretome profiles of manganese(II)-oxidizing ascomycete fungi.</title>
        <authorList>
            <consortium name="DOE Joint Genome Institute"/>
            <person name="Zeiner C.A."/>
            <person name="Purvine S.O."/>
            <person name="Zink E.M."/>
            <person name="Wu S."/>
            <person name="Pasa-Tolic L."/>
            <person name="Chaput D.L."/>
            <person name="Haridas S."/>
            <person name="Grigoriev I.V."/>
            <person name="Santelli C.M."/>
            <person name="Hansel C.M."/>
        </authorList>
    </citation>
    <scope>NUCLEOTIDE SEQUENCE [LARGE SCALE GENOMIC DNA]</scope>
    <source>
        <strain evidence="2 3">AP3s5-JAC2a</strain>
    </source>
</reference>
<dbReference type="AlphaFoldDB" id="A0A177CJT0"/>
<dbReference type="InParanoid" id="A0A177CJT0"/>
<evidence type="ECO:0000313" key="2">
    <source>
        <dbReference type="EMBL" id="OAG07232.1"/>
    </source>
</evidence>
<dbReference type="RefSeq" id="XP_018037597.1">
    <property type="nucleotide sequence ID" value="XM_018186997.1"/>
</dbReference>
<evidence type="ECO:0000313" key="3">
    <source>
        <dbReference type="Proteomes" id="UP000077069"/>
    </source>
</evidence>
<keyword evidence="1" id="KW-0732">Signal</keyword>
<accession>A0A177CJT0</accession>
<keyword evidence="3" id="KW-1185">Reference proteome</keyword>
<feature type="signal peptide" evidence="1">
    <location>
        <begin position="1"/>
        <end position="19"/>
    </location>
</feature>
<feature type="chain" id="PRO_5008058291" evidence="1">
    <location>
        <begin position="20"/>
        <end position="124"/>
    </location>
</feature>
<evidence type="ECO:0000256" key="1">
    <source>
        <dbReference type="SAM" id="SignalP"/>
    </source>
</evidence>
<sequence length="124" mass="13445">MRTHSVVLGVSLVLVSACALPTNDKTVDLTPLSANHRTHDIEHSSRNIGVDHLPRELVPRTCTRNGCKCKKGTKQGQYCGNDGIWTYDVTDLGMGGKRTDVYECAPSGDCCRYGPSKKCIPPIG</sequence>